<sequence length="159" mass="15712">MGATIVGFNGGGIGDDGTAMVDYDGGVLRQWEGLSLGGVVAGLSARGKGSTSRGPKLLGFGLRGVVVEVWAWWDKTQPGRVDLEVGVPSLGGRGLGCANLELAVLSSGSGHSGWKGRLGSTLGEWGALGDSTAAEGGLGCADLALGVPSPRFGQGSDGG</sequence>
<gene>
    <name evidence="1" type="ORF">TIFTF001_039691</name>
</gene>
<name>A0AA88EJV7_FICCA</name>
<dbReference type="EMBL" id="BTGU01001207">
    <property type="protein sequence ID" value="GMN70649.1"/>
    <property type="molecule type" value="Genomic_DNA"/>
</dbReference>
<dbReference type="AlphaFoldDB" id="A0AA88EJV7"/>
<dbReference type="Proteomes" id="UP001187192">
    <property type="component" value="Unassembled WGS sequence"/>
</dbReference>
<reference evidence="1" key="1">
    <citation type="submission" date="2023-07" db="EMBL/GenBank/DDBJ databases">
        <title>draft genome sequence of fig (Ficus carica).</title>
        <authorList>
            <person name="Takahashi T."/>
            <person name="Nishimura K."/>
        </authorList>
    </citation>
    <scope>NUCLEOTIDE SEQUENCE</scope>
</reference>
<accession>A0AA88EJV7</accession>
<keyword evidence="2" id="KW-1185">Reference proteome</keyword>
<proteinExistence type="predicted"/>
<protein>
    <submittedName>
        <fullName evidence="1">Uncharacterized protein</fullName>
    </submittedName>
</protein>
<evidence type="ECO:0000313" key="2">
    <source>
        <dbReference type="Proteomes" id="UP001187192"/>
    </source>
</evidence>
<evidence type="ECO:0000313" key="1">
    <source>
        <dbReference type="EMBL" id="GMN70649.1"/>
    </source>
</evidence>
<comment type="caution">
    <text evidence="1">The sequence shown here is derived from an EMBL/GenBank/DDBJ whole genome shotgun (WGS) entry which is preliminary data.</text>
</comment>
<organism evidence="1 2">
    <name type="scientific">Ficus carica</name>
    <name type="common">Common fig</name>
    <dbReference type="NCBI Taxonomy" id="3494"/>
    <lineage>
        <taxon>Eukaryota</taxon>
        <taxon>Viridiplantae</taxon>
        <taxon>Streptophyta</taxon>
        <taxon>Embryophyta</taxon>
        <taxon>Tracheophyta</taxon>
        <taxon>Spermatophyta</taxon>
        <taxon>Magnoliopsida</taxon>
        <taxon>eudicotyledons</taxon>
        <taxon>Gunneridae</taxon>
        <taxon>Pentapetalae</taxon>
        <taxon>rosids</taxon>
        <taxon>fabids</taxon>
        <taxon>Rosales</taxon>
        <taxon>Moraceae</taxon>
        <taxon>Ficeae</taxon>
        <taxon>Ficus</taxon>
    </lineage>
</organism>